<dbReference type="AlphaFoldDB" id="A0A5M6ISW7"/>
<sequence>MALKRRSETSFVLFDVLYVDGSRSSNRKVPMTALGGLDGDEPAKAIIEAQDIEIGRASGKPRPEISSVTRAGR</sequence>
<proteinExistence type="predicted"/>
<gene>
    <name evidence="1" type="ORF">F1189_16390</name>
</gene>
<dbReference type="RefSeq" id="WP_150041912.1">
    <property type="nucleotide sequence ID" value="NZ_OW485601.1"/>
</dbReference>
<organism evidence="1 2">
    <name type="scientific">Rhodovastum atsumiense</name>
    <dbReference type="NCBI Taxonomy" id="504468"/>
    <lineage>
        <taxon>Bacteria</taxon>
        <taxon>Pseudomonadati</taxon>
        <taxon>Pseudomonadota</taxon>
        <taxon>Alphaproteobacteria</taxon>
        <taxon>Acetobacterales</taxon>
        <taxon>Acetobacteraceae</taxon>
        <taxon>Rhodovastum</taxon>
    </lineage>
</organism>
<accession>A0A5M6ISW7</accession>
<dbReference type="EMBL" id="VWPK01000025">
    <property type="protein sequence ID" value="KAA5610989.1"/>
    <property type="molecule type" value="Genomic_DNA"/>
</dbReference>
<dbReference type="Proteomes" id="UP000325255">
    <property type="component" value="Unassembled WGS sequence"/>
</dbReference>
<comment type="caution">
    <text evidence="1">The sequence shown here is derived from an EMBL/GenBank/DDBJ whole genome shotgun (WGS) entry which is preliminary data.</text>
</comment>
<protein>
    <submittedName>
        <fullName evidence="1">Uncharacterized protein</fullName>
    </submittedName>
</protein>
<dbReference type="OrthoDB" id="7933542at2"/>
<evidence type="ECO:0000313" key="2">
    <source>
        <dbReference type="Proteomes" id="UP000325255"/>
    </source>
</evidence>
<keyword evidence="2" id="KW-1185">Reference proteome</keyword>
<name>A0A5M6ISW7_9PROT</name>
<evidence type="ECO:0000313" key="1">
    <source>
        <dbReference type="EMBL" id="KAA5610989.1"/>
    </source>
</evidence>
<reference evidence="1 2" key="1">
    <citation type="submission" date="2019-09" db="EMBL/GenBank/DDBJ databases">
        <title>Genome sequence of Rhodovastum atsumiense, a diverse member of the Acetobacteraceae family of non-sulfur purple photosynthetic bacteria.</title>
        <authorList>
            <person name="Meyer T."/>
            <person name="Kyndt J."/>
        </authorList>
    </citation>
    <scope>NUCLEOTIDE SEQUENCE [LARGE SCALE GENOMIC DNA]</scope>
    <source>
        <strain evidence="1 2">DSM 21279</strain>
    </source>
</reference>